<gene>
    <name evidence="1" type="ORF">Gocc_1469</name>
</gene>
<dbReference type="AlphaFoldDB" id="A0A7M2YXX5"/>
<reference evidence="1 2" key="1">
    <citation type="submission" date="2018-07" db="EMBL/GenBank/DDBJ databases">
        <title>High-quality-draft genome sequence of Gaiella occulta.</title>
        <authorList>
            <person name="Severino R."/>
            <person name="Froufe H.J.C."/>
            <person name="Rainey F.A."/>
            <person name="Barroso C."/>
            <person name="Albuquerque L."/>
            <person name="Lobo-Da-Cunha A."/>
            <person name="Da Costa M.S."/>
            <person name="Egas C."/>
        </authorList>
    </citation>
    <scope>NUCLEOTIDE SEQUENCE [LARGE SCALE GENOMIC DNA]</scope>
    <source>
        <strain evidence="1 2">F2-233</strain>
    </source>
</reference>
<reference evidence="2" key="2">
    <citation type="journal article" date="2019" name="MicrobiologyOpen">
        <title>High-quality draft genome sequence of Gaiella occulta isolated from a 150 meter deep mineral water borehole and comparison with the genome sequences of other deep-branching lineages of the phylum Actinobacteria.</title>
        <authorList>
            <person name="Severino R."/>
            <person name="Froufe H.J.C."/>
            <person name="Barroso C."/>
            <person name="Albuquerque L."/>
            <person name="Lobo-da-Cunha A."/>
            <person name="da Costa M.S."/>
            <person name="Egas C."/>
        </authorList>
    </citation>
    <scope>NUCLEOTIDE SEQUENCE [LARGE SCALE GENOMIC DNA]</scope>
    <source>
        <strain evidence="2">F2-233</strain>
    </source>
</reference>
<evidence type="ECO:0000313" key="2">
    <source>
        <dbReference type="Proteomes" id="UP000254134"/>
    </source>
</evidence>
<proteinExistence type="predicted"/>
<accession>A0A7M2YXX5</accession>
<organism evidence="1 2">
    <name type="scientific">Gaiella occulta</name>
    <dbReference type="NCBI Taxonomy" id="1002870"/>
    <lineage>
        <taxon>Bacteria</taxon>
        <taxon>Bacillati</taxon>
        <taxon>Actinomycetota</taxon>
        <taxon>Thermoleophilia</taxon>
        <taxon>Gaiellales</taxon>
        <taxon>Gaiellaceae</taxon>
        <taxon>Gaiella</taxon>
    </lineage>
</organism>
<dbReference type="EMBL" id="QQZY01000003">
    <property type="protein sequence ID" value="RDI74580.1"/>
    <property type="molecule type" value="Genomic_DNA"/>
</dbReference>
<protein>
    <submittedName>
        <fullName evidence="1">Uncharacterized protein</fullName>
    </submittedName>
</protein>
<dbReference type="Proteomes" id="UP000254134">
    <property type="component" value="Unassembled WGS sequence"/>
</dbReference>
<evidence type="ECO:0000313" key="1">
    <source>
        <dbReference type="EMBL" id="RDI74580.1"/>
    </source>
</evidence>
<keyword evidence="2" id="KW-1185">Reference proteome</keyword>
<comment type="caution">
    <text evidence="1">The sequence shown here is derived from an EMBL/GenBank/DDBJ whole genome shotgun (WGS) entry which is preliminary data.</text>
</comment>
<sequence length="63" mass="7021">MCHHLLMPRLPTNPVSAGFLLYKAWRRLPAKQRRQLLDAARRHGPAAAAALAAVAKTRARKKP</sequence>
<name>A0A7M2YXX5_9ACTN</name>